<dbReference type="GO" id="GO:1904680">
    <property type="term" value="F:peptide transmembrane transporter activity"/>
    <property type="evidence" value="ECO:0007669"/>
    <property type="project" value="TreeGrafter"/>
</dbReference>
<dbReference type="EMBL" id="VFMO01000001">
    <property type="protein sequence ID" value="TQJ15037.1"/>
    <property type="molecule type" value="Genomic_DNA"/>
</dbReference>
<dbReference type="GO" id="GO:0042597">
    <property type="term" value="C:periplasmic space"/>
    <property type="evidence" value="ECO:0007669"/>
    <property type="project" value="UniProtKB-ARBA"/>
</dbReference>
<reference evidence="4 5" key="1">
    <citation type="submission" date="2019-06" db="EMBL/GenBank/DDBJ databases">
        <title>Sequencing the genomes of 1000 actinobacteria strains.</title>
        <authorList>
            <person name="Klenk H.-P."/>
        </authorList>
    </citation>
    <scope>NUCLEOTIDE SEQUENCE [LARGE SCALE GENOMIC DNA]</scope>
    <source>
        <strain evidence="4 5">DSM 19828</strain>
    </source>
</reference>
<keyword evidence="2" id="KW-0732">Signal</keyword>
<gene>
    <name evidence="4" type="ORF">FB459_2555</name>
</gene>
<dbReference type="PIRSF" id="PIRSF002741">
    <property type="entry name" value="MppA"/>
    <property type="match status" value="1"/>
</dbReference>
<dbReference type="PANTHER" id="PTHR30290">
    <property type="entry name" value="PERIPLASMIC BINDING COMPONENT OF ABC TRANSPORTER"/>
    <property type="match status" value="1"/>
</dbReference>
<feature type="signal peptide" evidence="2">
    <location>
        <begin position="1"/>
        <end position="18"/>
    </location>
</feature>
<accession>A0A542EI63</accession>
<dbReference type="PANTHER" id="PTHR30290:SF83">
    <property type="entry name" value="ABC TRANSPORTER SUBSTRATE-BINDING PROTEIN"/>
    <property type="match status" value="1"/>
</dbReference>
<evidence type="ECO:0000256" key="1">
    <source>
        <dbReference type="SAM" id="MobiDB-lite"/>
    </source>
</evidence>
<feature type="compositionally biased region" description="Low complexity" evidence="1">
    <location>
        <begin position="33"/>
        <end position="48"/>
    </location>
</feature>
<dbReference type="InterPro" id="IPR000914">
    <property type="entry name" value="SBP_5_dom"/>
</dbReference>
<feature type="domain" description="Solute-binding protein family 5" evidence="3">
    <location>
        <begin position="114"/>
        <end position="498"/>
    </location>
</feature>
<name>A0A542EI63_9MICO</name>
<dbReference type="GO" id="GO:0043190">
    <property type="term" value="C:ATP-binding cassette (ABC) transporter complex"/>
    <property type="evidence" value="ECO:0007669"/>
    <property type="project" value="InterPro"/>
</dbReference>
<dbReference type="RefSeq" id="WP_141928735.1">
    <property type="nucleotide sequence ID" value="NZ_BAABCI010000006.1"/>
</dbReference>
<dbReference type="Gene3D" id="3.10.105.10">
    <property type="entry name" value="Dipeptide-binding Protein, Domain 3"/>
    <property type="match status" value="1"/>
</dbReference>
<proteinExistence type="predicted"/>
<sequence>MRWTKVVALAAAGTVSLAACGGGSPSDKKTDAGKGSSSSTSQGTAAADLQADAKGPAPEIQGAKKGGTLTIKYASVPETFDPTRAYYQDTMAILSQLVTRTLTTYKVENGKSVLVPDLATDLGKASKDGLTWTFTLKDGLKYADGTPIKAADIAYAVKRSFATEELPDGPPYVMDYLLDGDKYKGPFKDKGEYKGVVAKDDKTIEIKLKKKWPTFPYYAAFTQVSPIPQAKDTKDKYGDNPIATGPYMFDKYVKGQSLTLKKNPNWDAASDPARRQYVDSYNFQFGADIKPTQTAILASTGPDATTLNWDGVDSTLLQKVNQQKDQLVTGPDPCVTYFNIDTRSVPFEVRKAIAAAYPYDQVRKASGATSLSFSPATSYMAPQVPGFKAYAPQNGMTGQGTGDPEKAKKMLKDAGKENFEISWYYTQDNPEAVKANIARKTAFEKAGFKVKDVGVPKADARKRRAETDGKVNTLTGPAGWCYDWPAGDSVYPALFTSAVQKGGHSVGFLADKTLDAEINRIIGLDADKQGPEWNKLDEKLAKDYIPAIPLGYGKANFIFGKQVHNVVNDPNRGMPDLAQVWVG</sequence>
<dbReference type="Gene3D" id="3.40.190.10">
    <property type="entry name" value="Periplasmic binding protein-like II"/>
    <property type="match status" value="1"/>
</dbReference>
<comment type="caution">
    <text evidence="4">The sequence shown here is derived from an EMBL/GenBank/DDBJ whole genome shotgun (WGS) entry which is preliminary data.</text>
</comment>
<dbReference type="GO" id="GO:0015833">
    <property type="term" value="P:peptide transport"/>
    <property type="evidence" value="ECO:0007669"/>
    <property type="project" value="TreeGrafter"/>
</dbReference>
<dbReference type="InterPro" id="IPR039424">
    <property type="entry name" value="SBP_5"/>
</dbReference>
<dbReference type="SUPFAM" id="SSF53850">
    <property type="entry name" value="Periplasmic binding protein-like II"/>
    <property type="match status" value="1"/>
</dbReference>
<evidence type="ECO:0000313" key="5">
    <source>
        <dbReference type="Proteomes" id="UP000320806"/>
    </source>
</evidence>
<dbReference type="AlphaFoldDB" id="A0A542EI63"/>
<dbReference type="Pfam" id="PF00496">
    <property type="entry name" value="SBP_bac_5"/>
    <property type="match status" value="1"/>
</dbReference>
<evidence type="ECO:0000256" key="2">
    <source>
        <dbReference type="SAM" id="SignalP"/>
    </source>
</evidence>
<feature type="region of interest" description="Disordered" evidence="1">
    <location>
        <begin position="20"/>
        <end position="62"/>
    </location>
</feature>
<dbReference type="InterPro" id="IPR030678">
    <property type="entry name" value="Peptide/Ni-bd"/>
</dbReference>
<dbReference type="PROSITE" id="PS51257">
    <property type="entry name" value="PROKAR_LIPOPROTEIN"/>
    <property type="match status" value="1"/>
</dbReference>
<dbReference type="Proteomes" id="UP000320806">
    <property type="component" value="Unassembled WGS sequence"/>
</dbReference>
<protein>
    <submittedName>
        <fullName evidence="4">Peptide/nickel transport system substrate-binding protein</fullName>
    </submittedName>
</protein>
<dbReference type="OrthoDB" id="9796817at2"/>
<feature type="chain" id="PRO_5038509444" evidence="2">
    <location>
        <begin position="19"/>
        <end position="583"/>
    </location>
</feature>
<evidence type="ECO:0000259" key="3">
    <source>
        <dbReference type="Pfam" id="PF00496"/>
    </source>
</evidence>
<organism evidence="4 5">
    <name type="scientific">Yimella lutea</name>
    <dbReference type="NCBI Taxonomy" id="587872"/>
    <lineage>
        <taxon>Bacteria</taxon>
        <taxon>Bacillati</taxon>
        <taxon>Actinomycetota</taxon>
        <taxon>Actinomycetes</taxon>
        <taxon>Micrococcales</taxon>
        <taxon>Dermacoccaceae</taxon>
        <taxon>Yimella</taxon>
    </lineage>
</organism>
<keyword evidence="5" id="KW-1185">Reference proteome</keyword>
<evidence type="ECO:0000313" key="4">
    <source>
        <dbReference type="EMBL" id="TQJ15037.1"/>
    </source>
</evidence>